<comment type="caution">
    <text evidence="3">The sequence shown here is derived from an EMBL/GenBank/DDBJ whole genome shotgun (WGS) entry which is preliminary data.</text>
</comment>
<dbReference type="InterPro" id="IPR052340">
    <property type="entry name" value="RNase_Y/CdgJ"/>
</dbReference>
<reference evidence="3" key="1">
    <citation type="submission" date="2021-04" db="EMBL/GenBank/DDBJ databases">
        <title>The genome sequence of Ideonella sp. 4Y11.</title>
        <authorList>
            <person name="Liu Y."/>
        </authorList>
    </citation>
    <scope>NUCLEOTIDE SEQUENCE</scope>
    <source>
        <strain evidence="3">4Y11</strain>
    </source>
</reference>
<dbReference type="SUPFAM" id="SSF109604">
    <property type="entry name" value="HD-domain/PDEase-like"/>
    <property type="match status" value="1"/>
</dbReference>
<evidence type="ECO:0000313" key="3">
    <source>
        <dbReference type="EMBL" id="MBQ0959568.1"/>
    </source>
</evidence>
<proteinExistence type="predicted"/>
<organism evidence="3 4">
    <name type="scientific">Ideonella aquatica</name>
    <dbReference type="NCBI Taxonomy" id="2824119"/>
    <lineage>
        <taxon>Bacteria</taxon>
        <taxon>Pseudomonadati</taxon>
        <taxon>Pseudomonadota</taxon>
        <taxon>Betaproteobacteria</taxon>
        <taxon>Burkholderiales</taxon>
        <taxon>Sphaerotilaceae</taxon>
        <taxon>Ideonella</taxon>
    </lineage>
</organism>
<feature type="domain" description="Protein kinase" evidence="1">
    <location>
        <begin position="7"/>
        <end position="256"/>
    </location>
</feature>
<dbReference type="InterPro" id="IPR013976">
    <property type="entry name" value="HDOD"/>
</dbReference>
<dbReference type="Gene3D" id="1.10.510.10">
    <property type="entry name" value="Transferase(Phosphotransferase) domain 1"/>
    <property type="match status" value="1"/>
</dbReference>
<evidence type="ECO:0000313" key="4">
    <source>
        <dbReference type="Proteomes" id="UP000678374"/>
    </source>
</evidence>
<dbReference type="PROSITE" id="PS51833">
    <property type="entry name" value="HDOD"/>
    <property type="match status" value="1"/>
</dbReference>
<gene>
    <name evidence="3" type="ORF">KAK06_11475</name>
</gene>
<evidence type="ECO:0000259" key="1">
    <source>
        <dbReference type="PROSITE" id="PS50011"/>
    </source>
</evidence>
<dbReference type="EMBL" id="JAGQDE010000009">
    <property type="protein sequence ID" value="MBQ0959568.1"/>
    <property type="molecule type" value="Genomic_DNA"/>
</dbReference>
<dbReference type="InterPro" id="IPR000719">
    <property type="entry name" value="Prot_kinase_dom"/>
</dbReference>
<dbReference type="GO" id="GO:0004672">
    <property type="term" value="F:protein kinase activity"/>
    <property type="evidence" value="ECO:0007669"/>
    <property type="project" value="InterPro"/>
</dbReference>
<dbReference type="Gene3D" id="3.30.200.20">
    <property type="entry name" value="Phosphorylase Kinase, domain 1"/>
    <property type="match status" value="1"/>
</dbReference>
<feature type="domain" description="HDOD" evidence="2">
    <location>
        <begin position="280"/>
        <end position="488"/>
    </location>
</feature>
<dbReference type="PANTHER" id="PTHR33525">
    <property type="match status" value="1"/>
</dbReference>
<keyword evidence="4" id="KW-1185">Reference proteome</keyword>
<dbReference type="GO" id="GO:0005524">
    <property type="term" value="F:ATP binding"/>
    <property type="evidence" value="ECO:0007669"/>
    <property type="project" value="InterPro"/>
</dbReference>
<dbReference type="Proteomes" id="UP000678374">
    <property type="component" value="Unassembled WGS sequence"/>
</dbReference>
<name>A0A940YG29_9BURK</name>
<sequence length="589" mass="62799">MRRFGRYQLLRLLGKSERSMAWHAADERQGSELILVMPRQQPLGEAATAWLQTVRRAARLNHPNLATPLEIAEHERWPYAAYERAGRVTWAERFSRQGIPAEEMAPWASQAALGLAYAHEAGVAHRDVQPWLLSVDDAGRVQVLGLEVPQRASSASSVGAMEELRQVRDAAVGDVLALGIVMHHGLAGQPALDQADVARVVAMMPPQGNDFVRLPWNVPRPIPDALRAIVNRATDRQPRQRYRNARTLQRALDGWIKANADLEGGPLALLLDRIRAAGVLPAMPGGADRVAHLALMERGRTSELAEVVLGDMALAFELLRLVNGATVHGASVSSDGPVLMLRRAIAMLGLEGVRRAALSLRPWPGPMDEAAATEMAALMQRVQRAGGVATRLAPAGYDGEVISLIAQMQNLGRLVVQYHFPDEAAQIRRLMQPGEAADGKAGGEPGMSAEAASYAVLGIDLEALGLAVAQHWGLDDSVQQMIRRIPPGAPVHHPDSDADILRVTASCANDLLDASALAPALVGPALAVVVRRYARALGLTQPEMLGSLQALPAAAESRAMPAMMADASAATRAFAQAGGPSGAPRAAAA</sequence>
<dbReference type="AlphaFoldDB" id="A0A940YG29"/>
<evidence type="ECO:0000259" key="2">
    <source>
        <dbReference type="PROSITE" id="PS51833"/>
    </source>
</evidence>
<dbReference type="Gene3D" id="1.10.3210.10">
    <property type="entry name" value="Hypothetical protein af1432"/>
    <property type="match status" value="1"/>
</dbReference>
<dbReference type="Pfam" id="PF08668">
    <property type="entry name" value="HDOD"/>
    <property type="match status" value="1"/>
</dbReference>
<dbReference type="PANTHER" id="PTHR33525:SF4">
    <property type="entry name" value="CYCLIC DI-GMP PHOSPHODIESTERASE CDGJ"/>
    <property type="match status" value="1"/>
</dbReference>
<dbReference type="SMART" id="SM00220">
    <property type="entry name" value="S_TKc"/>
    <property type="match status" value="1"/>
</dbReference>
<accession>A0A940YG29</accession>
<dbReference type="SUPFAM" id="SSF56112">
    <property type="entry name" value="Protein kinase-like (PK-like)"/>
    <property type="match status" value="1"/>
</dbReference>
<protein>
    <submittedName>
        <fullName evidence="3">HDOD domain-containing protein</fullName>
    </submittedName>
</protein>
<dbReference type="PROSITE" id="PS50011">
    <property type="entry name" value="PROTEIN_KINASE_DOM"/>
    <property type="match status" value="1"/>
</dbReference>
<dbReference type="InterPro" id="IPR011009">
    <property type="entry name" value="Kinase-like_dom_sf"/>
</dbReference>
<dbReference type="RefSeq" id="WP_210802250.1">
    <property type="nucleotide sequence ID" value="NZ_JAGQDE010000009.1"/>
</dbReference>